<dbReference type="SUPFAM" id="SSF53756">
    <property type="entry name" value="UDP-Glycosyltransferase/glycogen phosphorylase"/>
    <property type="match status" value="1"/>
</dbReference>
<dbReference type="Gene3D" id="3.40.50.2000">
    <property type="entry name" value="Glycogen Phosphorylase B"/>
    <property type="match status" value="2"/>
</dbReference>
<dbReference type="PANTHER" id="PTHR43685:SF2">
    <property type="entry name" value="GLYCOSYLTRANSFERASE 2-LIKE DOMAIN-CONTAINING PROTEIN"/>
    <property type="match status" value="1"/>
</dbReference>
<evidence type="ECO:0000259" key="4">
    <source>
        <dbReference type="Pfam" id="PF13439"/>
    </source>
</evidence>
<sequence>MTLKATGERFMPDMRGETALEHMHRYLFAREVISEGAAVLDVASGEGYGSALLSAKAGTVVGVDVSQNAAEHAQRKYGNERVKFLTGDVCALPLPSDSIDFIVSFETIEHVADHEKMLEEFVRVLKPSGVVIISSPDKYRYSMATGYSNEFHVKELFSHEFQQLMQKYFTNVVFGGQRNMFGTVIDFPDTVSRDVSFSLAEGDIARFEDVPEPMYLIAIASRADLPMAVRGVCIDHVTESDAFQNMVKREHSSSRLENELDREKVKVIDLARSLFEEREKNSVLTGHLATQCHNANLLADRCNERDRTIASLNEEKLDLTEKLASIEHRYNAVESSTAWRVTKPARYLIAKMPLVKAAVRRVRHRSTSAGQTVVAQGRDDSTGEAEGSTHRAEYDLNETERMIAADIAPFFDVPYYSKQAGIPVESLDNITAAGHYLTTGYAAGLNPCESFDTNYYRIRYPDVIEAGMHPLWHWVLHGRHEGRPAVPYEQRLKSIPYRPLVSAIIPNYNHAEFLQQRFESILNQTYENIEIIFLDDHSQDGSLEIAEKFKAQHPEKIKIFSNESNSGNVFRQWRKGADAAQGEILWICESDDFADDNFVEKLVGHFVDPSVQIAFGRIQYCDRHGHFQDGLDGYRERAQAGIWDATLVKPAGWWFTNAFAVSNVIANVGGCLIRRHDVRDEVWEKAQQFHVLGDWYLYAEWAAGGQIVYSPDAIAHFRQHEKNTSVNSFKTARFYQEHQELIEYLRRKWGVDDEHVARFADALKSTFTFVGAEELLGPFESVFSLEQVLACQREEQHIVFAVLGFKLGGGEILPIQLANALVKQGIMVSFLVYEHTGEDPQIRALLGSSIPVYSADAARKVGIWRYVLDLHADLIHSHFCFCELLFFPDDTSLPVLPYLVTLHGSYECVSFSRNIIRRLEKAVTLWIYLAEKNLQHLRDRKGELPVGDIAFIGNGMALDNRPFPMTRTQLGLTESDFVLAVATRCIPEKGWKQACEAVCQLNQAKSGRKVHLLLCGTGDALEELEAQYGDVPEIHFLGYQDCINGLYRLADCMLLPTRFPGESFPLTLIQALQVGTPAIATEVGFVRSMMTDDDGNQAGLLLPLEADDEDFQTAIVNAVRTMMNSDVRTVFAEAALRCGTRYGIEKVAEAYIRTYRRFRNDAITHDN</sequence>
<name>A0ABS8VPI7_9PROT</name>
<dbReference type="Pfam" id="PF13692">
    <property type="entry name" value="Glyco_trans_1_4"/>
    <property type="match status" value="1"/>
</dbReference>
<dbReference type="GO" id="GO:0016757">
    <property type="term" value="F:glycosyltransferase activity"/>
    <property type="evidence" value="ECO:0007669"/>
    <property type="project" value="UniProtKB-KW"/>
</dbReference>
<dbReference type="EC" id="2.4.-.-" evidence="5"/>
<dbReference type="InterPro" id="IPR013216">
    <property type="entry name" value="Methyltransf_11"/>
</dbReference>
<accession>A0ABS8VPI7</accession>
<keyword evidence="5" id="KW-0808">Transferase</keyword>
<dbReference type="SUPFAM" id="SSF53335">
    <property type="entry name" value="S-adenosyl-L-methionine-dependent methyltransferases"/>
    <property type="match status" value="1"/>
</dbReference>
<evidence type="ECO:0000259" key="2">
    <source>
        <dbReference type="Pfam" id="PF00535"/>
    </source>
</evidence>
<reference evidence="5 6" key="1">
    <citation type="submission" date="2021-12" db="EMBL/GenBank/DDBJ databases">
        <title>Genome sequence of Acetobacter sicerae DmPark20a_162.</title>
        <authorList>
            <person name="Chaston J.M."/>
        </authorList>
    </citation>
    <scope>NUCLEOTIDE SEQUENCE [LARGE SCALE GENOMIC DNA]</scope>
    <source>
        <strain evidence="5 6">DmPark20a_162</strain>
    </source>
</reference>
<proteinExistence type="predicted"/>
<dbReference type="Gene3D" id="3.90.550.10">
    <property type="entry name" value="Spore Coat Polysaccharide Biosynthesis Protein SpsA, Chain A"/>
    <property type="match status" value="1"/>
</dbReference>
<dbReference type="InterPro" id="IPR028098">
    <property type="entry name" value="Glyco_trans_4-like_N"/>
</dbReference>
<dbReference type="Pfam" id="PF13439">
    <property type="entry name" value="Glyco_transf_4"/>
    <property type="match status" value="1"/>
</dbReference>
<comment type="caution">
    <text evidence="5">The sequence shown here is derived from an EMBL/GenBank/DDBJ whole genome shotgun (WGS) entry which is preliminary data.</text>
</comment>
<dbReference type="Pfam" id="PF08241">
    <property type="entry name" value="Methyltransf_11"/>
    <property type="match status" value="1"/>
</dbReference>
<dbReference type="InterPro" id="IPR029044">
    <property type="entry name" value="Nucleotide-diphossugar_trans"/>
</dbReference>
<dbReference type="Proteomes" id="UP001521074">
    <property type="component" value="Unassembled WGS sequence"/>
</dbReference>
<dbReference type="EMBL" id="JAJSOJ010000002">
    <property type="protein sequence ID" value="MCE0742463.1"/>
    <property type="molecule type" value="Genomic_DNA"/>
</dbReference>
<dbReference type="SUPFAM" id="SSF53448">
    <property type="entry name" value="Nucleotide-diphospho-sugar transferases"/>
    <property type="match status" value="1"/>
</dbReference>
<feature type="domain" description="Methyltransferase type 11" evidence="3">
    <location>
        <begin position="40"/>
        <end position="133"/>
    </location>
</feature>
<gene>
    <name evidence="5" type="ORF">LWC05_00930</name>
</gene>
<keyword evidence="6" id="KW-1185">Reference proteome</keyword>
<feature type="region of interest" description="Disordered" evidence="1">
    <location>
        <begin position="368"/>
        <end position="394"/>
    </location>
</feature>
<dbReference type="Pfam" id="PF00535">
    <property type="entry name" value="Glycos_transf_2"/>
    <property type="match status" value="1"/>
</dbReference>
<evidence type="ECO:0000256" key="1">
    <source>
        <dbReference type="SAM" id="MobiDB-lite"/>
    </source>
</evidence>
<dbReference type="Gene3D" id="3.40.50.150">
    <property type="entry name" value="Vaccinia Virus protein VP39"/>
    <property type="match status" value="1"/>
</dbReference>
<keyword evidence="5" id="KW-0328">Glycosyltransferase</keyword>
<dbReference type="RefSeq" id="WP_232876067.1">
    <property type="nucleotide sequence ID" value="NZ_JAJSOJ010000002.1"/>
</dbReference>
<dbReference type="InterPro" id="IPR001173">
    <property type="entry name" value="Glyco_trans_2-like"/>
</dbReference>
<feature type="domain" description="Glycosyltransferase 2-like" evidence="2">
    <location>
        <begin position="502"/>
        <end position="627"/>
    </location>
</feature>
<dbReference type="CDD" id="cd03801">
    <property type="entry name" value="GT4_PimA-like"/>
    <property type="match status" value="1"/>
</dbReference>
<feature type="domain" description="Glycosyltransferase subfamily 4-like N-terminal" evidence="4">
    <location>
        <begin position="808"/>
        <end position="956"/>
    </location>
</feature>
<feature type="compositionally biased region" description="Basic and acidic residues" evidence="1">
    <location>
        <begin position="377"/>
        <end position="394"/>
    </location>
</feature>
<evidence type="ECO:0000313" key="6">
    <source>
        <dbReference type="Proteomes" id="UP001521074"/>
    </source>
</evidence>
<dbReference type="InterPro" id="IPR029063">
    <property type="entry name" value="SAM-dependent_MTases_sf"/>
</dbReference>
<evidence type="ECO:0000313" key="5">
    <source>
        <dbReference type="EMBL" id="MCE0742463.1"/>
    </source>
</evidence>
<dbReference type="InterPro" id="IPR050834">
    <property type="entry name" value="Glycosyltransf_2"/>
</dbReference>
<protein>
    <submittedName>
        <fullName evidence="5">Glycosyltransferase</fullName>
        <ecNumber evidence="5">2.4.-.-</ecNumber>
    </submittedName>
</protein>
<organism evidence="5 6">
    <name type="scientific">Acetobacter sicerae</name>
    <dbReference type="NCBI Taxonomy" id="85325"/>
    <lineage>
        <taxon>Bacteria</taxon>
        <taxon>Pseudomonadati</taxon>
        <taxon>Pseudomonadota</taxon>
        <taxon>Alphaproteobacteria</taxon>
        <taxon>Acetobacterales</taxon>
        <taxon>Acetobacteraceae</taxon>
        <taxon>Acetobacter</taxon>
    </lineage>
</organism>
<dbReference type="PANTHER" id="PTHR43685">
    <property type="entry name" value="GLYCOSYLTRANSFERASE"/>
    <property type="match status" value="1"/>
</dbReference>
<evidence type="ECO:0000259" key="3">
    <source>
        <dbReference type="Pfam" id="PF08241"/>
    </source>
</evidence>
<dbReference type="CDD" id="cd02440">
    <property type="entry name" value="AdoMet_MTases"/>
    <property type="match status" value="1"/>
</dbReference>